<organism evidence="1 2">
    <name type="scientific">Sphingomicrobium lutaoense</name>
    <dbReference type="NCBI Taxonomy" id="515949"/>
    <lineage>
        <taxon>Bacteria</taxon>
        <taxon>Pseudomonadati</taxon>
        <taxon>Pseudomonadota</taxon>
        <taxon>Alphaproteobacteria</taxon>
        <taxon>Sphingomonadales</taxon>
        <taxon>Sphingomonadaceae</taxon>
        <taxon>Sphingomicrobium</taxon>
    </lineage>
</organism>
<dbReference type="EMBL" id="JACICF010000001">
    <property type="protein sequence ID" value="MBB3764389.1"/>
    <property type="molecule type" value="Genomic_DNA"/>
</dbReference>
<dbReference type="Proteomes" id="UP000578569">
    <property type="component" value="Unassembled WGS sequence"/>
</dbReference>
<evidence type="ECO:0000313" key="1">
    <source>
        <dbReference type="EMBL" id="MBB3764389.1"/>
    </source>
</evidence>
<proteinExistence type="predicted"/>
<reference evidence="1 2" key="1">
    <citation type="submission" date="2020-08" db="EMBL/GenBank/DDBJ databases">
        <title>Genomic Encyclopedia of Type Strains, Phase IV (KMG-IV): sequencing the most valuable type-strain genomes for metagenomic binning, comparative biology and taxonomic classification.</title>
        <authorList>
            <person name="Goeker M."/>
        </authorList>
    </citation>
    <scope>NUCLEOTIDE SEQUENCE [LARGE SCALE GENOMIC DNA]</scope>
    <source>
        <strain evidence="1 2">DSM 24194</strain>
    </source>
</reference>
<sequence length="114" mass="12706">MSKQTSGVGAVTITVDDQRQVSYDPEDVTPDENNNIEMTLQSSGTKQWSFMQNNPVTIANPQDFTSRLIDDTHLNVNDTGADKARNPTHQYTVHVVSNTGEHCDFDPIIRDRGN</sequence>
<evidence type="ECO:0000313" key="2">
    <source>
        <dbReference type="Proteomes" id="UP000578569"/>
    </source>
</evidence>
<dbReference type="AlphaFoldDB" id="A0A839YZ26"/>
<accession>A0A839YZ26</accession>
<comment type="caution">
    <text evidence="1">The sequence shown here is derived from an EMBL/GenBank/DDBJ whole genome shotgun (WGS) entry which is preliminary data.</text>
</comment>
<name>A0A839YZ26_9SPHN</name>
<keyword evidence="2" id="KW-1185">Reference proteome</keyword>
<gene>
    <name evidence="1" type="ORF">FHS50_001412</name>
</gene>
<dbReference type="RefSeq" id="WP_183933651.1">
    <property type="nucleotide sequence ID" value="NZ_JACICF010000001.1"/>
</dbReference>
<protein>
    <submittedName>
        <fullName evidence="1">Uncharacterized protein</fullName>
    </submittedName>
</protein>